<dbReference type="InterPro" id="IPR001810">
    <property type="entry name" value="F-box_dom"/>
</dbReference>
<dbReference type="InterPro" id="IPR036047">
    <property type="entry name" value="F-box-like_dom_sf"/>
</dbReference>
<dbReference type="AlphaFoldDB" id="A0A4Y9ZB25"/>
<feature type="region of interest" description="Disordered" evidence="1">
    <location>
        <begin position="120"/>
        <end position="146"/>
    </location>
</feature>
<dbReference type="GO" id="GO:0019005">
    <property type="term" value="C:SCF ubiquitin ligase complex"/>
    <property type="evidence" value="ECO:0007669"/>
    <property type="project" value="TreeGrafter"/>
</dbReference>
<dbReference type="InterPro" id="IPR006553">
    <property type="entry name" value="Leu-rich_rpt_Cys-con_subtyp"/>
</dbReference>
<dbReference type="SUPFAM" id="SSF52047">
    <property type="entry name" value="RNI-like"/>
    <property type="match status" value="1"/>
</dbReference>
<proteinExistence type="predicted"/>
<reference evidence="3 4" key="1">
    <citation type="submission" date="2019-02" db="EMBL/GenBank/DDBJ databases">
        <title>Genome sequencing of the rare red list fungi Dentipellis fragilis.</title>
        <authorList>
            <person name="Buettner E."/>
            <person name="Kellner H."/>
        </authorList>
    </citation>
    <scope>NUCLEOTIDE SEQUENCE [LARGE SCALE GENOMIC DNA]</scope>
    <source>
        <strain evidence="3 4">DSM 105465</strain>
    </source>
</reference>
<dbReference type="SUPFAM" id="SSF81383">
    <property type="entry name" value="F-box domain"/>
    <property type="match status" value="1"/>
</dbReference>
<feature type="compositionally biased region" description="Low complexity" evidence="1">
    <location>
        <begin position="963"/>
        <end position="995"/>
    </location>
</feature>
<dbReference type="SMART" id="SM00367">
    <property type="entry name" value="LRR_CC"/>
    <property type="match status" value="8"/>
</dbReference>
<protein>
    <recommendedName>
        <fullName evidence="2">F-box domain-containing protein</fullName>
    </recommendedName>
</protein>
<feature type="compositionally biased region" description="Basic and acidic residues" evidence="1">
    <location>
        <begin position="17"/>
        <end position="28"/>
    </location>
</feature>
<dbReference type="Gene3D" id="3.80.10.10">
    <property type="entry name" value="Ribonuclease Inhibitor"/>
    <property type="match status" value="2"/>
</dbReference>
<evidence type="ECO:0000313" key="4">
    <source>
        <dbReference type="Proteomes" id="UP000298327"/>
    </source>
</evidence>
<name>A0A4Y9ZB25_9AGAM</name>
<feature type="region of interest" description="Disordered" evidence="1">
    <location>
        <begin position="953"/>
        <end position="1014"/>
    </location>
</feature>
<feature type="region of interest" description="Disordered" evidence="1">
    <location>
        <begin position="81"/>
        <end position="106"/>
    </location>
</feature>
<organism evidence="3 4">
    <name type="scientific">Dentipellis fragilis</name>
    <dbReference type="NCBI Taxonomy" id="205917"/>
    <lineage>
        <taxon>Eukaryota</taxon>
        <taxon>Fungi</taxon>
        <taxon>Dikarya</taxon>
        <taxon>Basidiomycota</taxon>
        <taxon>Agaricomycotina</taxon>
        <taxon>Agaricomycetes</taxon>
        <taxon>Russulales</taxon>
        <taxon>Hericiaceae</taxon>
        <taxon>Dentipellis</taxon>
    </lineage>
</organism>
<sequence length="1014" mass="110111">MSRPHDIDNEASGCHLPLKDCSDARPMARADQLGNSSSFPGFDPSQLPHALSEPLIDDQPARNAAPSSFHAVLSSELTEMLSRKGKGVSRPLDIAERRNESSSAQSDIFAMSFDAGSVVNGDGSYPPSPSSPVVTPLSEVARRHENYPPDAFRNTIYDDLERDTAVGKGKGKDLPPTLPPLSFSPTQFSYDEVYSSPSSSTYEPAPSSFGSAYTSVTDRHSSTPAGTALVGPSTSQAGGVSIITRVPSRRRSLSNLSIHSTRSLAARSMSRVKGKFGSTKGPGALARKLFPKRGDQLDSPSSPSSLDPPTLDGAVDYLTGVDQGSCFMPWRRDSKQRSREILDAAPFSTLDLDRILKDEATTQAQYAVYSDRPSEAALLKGKGRSNSDPFPLPSAFDVVPSSGEDVFKPVLSLVLRNQFDEMLPRELRLHVLACLVQLHVDDHARRIKDGKWTVNKATSSKNKWVGRDQGVRELVRMSRVCKAWLALVFDGQLWTRLDLRSFPKIPASQLMYLGASAGAFIKTLDVAGHAGLYSATLDHLTNSLALYPNTSGSLRYTRLSEVNLSGCTALTTSSLHNLLKRCPALTTLRLKGLKAVTNETCELLHGFCPNLTILDMSRCTTLTGAGIRSLATNALKEGHNLALKELRLCGLKGITDSVMATLGRAAPHLEVLDLSYSRDLHNSSLEAFVACSEDDDYDGETVLLSSRQAGRDPNNATRYRRRVTRLRHLSLSSCILLTDIACAHLAHTMPQLEFLELAGIGGELKDEGLIRLLETVPNIKKLDLEDASEITDAVLEAITPLPATDDPGSGARPEPDPGHLLEHIVISYAMRLSNEALLALIRNCAHLRVLDADNTRMSGTVLKEFVTAVRRREMRDAGVSAVDCRAVGESTVKELTGATRPRLGWRAYEARKLGYLDARDDEVLGVGQDECDEKRVVLKTFYTWQTVDAVAAARQKRRKSRRGANSSEGSGASGELYGGRTSRWWSPSGRRSSGTNSPGLLAVEGGEREGCTIM</sequence>
<dbReference type="EMBL" id="SEOQ01000063">
    <property type="protein sequence ID" value="TFY71187.1"/>
    <property type="molecule type" value="Genomic_DNA"/>
</dbReference>
<feature type="region of interest" description="Disordered" evidence="1">
    <location>
        <begin position="1"/>
        <end position="68"/>
    </location>
</feature>
<dbReference type="InterPro" id="IPR032675">
    <property type="entry name" value="LRR_dom_sf"/>
</dbReference>
<dbReference type="PANTHER" id="PTHR13318:SF105">
    <property type="entry name" value="F-BOX_LRR-REPEAT PROTEIN 3"/>
    <property type="match status" value="1"/>
</dbReference>
<dbReference type="PANTHER" id="PTHR13318">
    <property type="entry name" value="PARTNER OF PAIRED, ISOFORM B-RELATED"/>
    <property type="match status" value="1"/>
</dbReference>
<feature type="compositionally biased region" description="Basic and acidic residues" evidence="1">
    <location>
        <begin position="1005"/>
        <end position="1014"/>
    </location>
</feature>
<accession>A0A4Y9ZB25</accession>
<comment type="caution">
    <text evidence="3">The sequence shown here is derived from an EMBL/GenBank/DDBJ whole genome shotgun (WGS) entry which is preliminary data.</text>
</comment>
<dbReference type="Proteomes" id="UP000298327">
    <property type="component" value="Unassembled WGS sequence"/>
</dbReference>
<evidence type="ECO:0000259" key="2">
    <source>
        <dbReference type="Pfam" id="PF12937"/>
    </source>
</evidence>
<evidence type="ECO:0000313" key="3">
    <source>
        <dbReference type="EMBL" id="TFY71187.1"/>
    </source>
</evidence>
<feature type="region of interest" description="Disordered" evidence="1">
    <location>
        <begin position="293"/>
        <end position="312"/>
    </location>
</feature>
<dbReference type="GO" id="GO:0031146">
    <property type="term" value="P:SCF-dependent proteasomal ubiquitin-dependent protein catabolic process"/>
    <property type="evidence" value="ECO:0007669"/>
    <property type="project" value="TreeGrafter"/>
</dbReference>
<feature type="domain" description="F-box" evidence="2">
    <location>
        <begin position="472"/>
        <end position="500"/>
    </location>
</feature>
<feature type="region of interest" description="Disordered" evidence="1">
    <location>
        <begin position="213"/>
        <end position="233"/>
    </location>
</feature>
<feature type="compositionally biased region" description="Low complexity" evidence="1">
    <location>
        <begin position="297"/>
        <end position="312"/>
    </location>
</feature>
<dbReference type="STRING" id="205917.A0A4Y9ZB25"/>
<evidence type="ECO:0000256" key="1">
    <source>
        <dbReference type="SAM" id="MobiDB-lite"/>
    </source>
</evidence>
<keyword evidence="4" id="KW-1185">Reference proteome</keyword>
<gene>
    <name evidence="3" type="ORF">EVG20_g1828</name>
</gene>
<dbReference type="OrthoDB" id="550575at2759"/>
<dbReference type="Pfam" id="PF12937">
    <property type="entry name" value="F-box-like"/>
    <property type="match status" value="1"/>
</dbReference>